<name>A0A8X6FFH7_TRICU</name>
<keyword evidence="2" id="KW-1185">Reference proteome</keyword>
<protein>
    <submittedName>
        <fullName evidence="1">Uncharacterized protein</fullName>
    </submittedName>
</protein>
<dbReference type="EMBL" id="BMAO01021895">
    <property type="protein sequence ID" value="GFQ78207.1"/>
    <property type="molecule type" value="Genomic_DNA"/>
</dbReference>
<comment type="caution">
    <text evidence="1">The sequence shown here is derived from an EMBL/GenBank/DDBJ whole genome shotgun (WGS) entry which is preliminary data.</text>
</comment>
<gene>
    <name evidence="1" type="ORF">TNCT_251101</name>
</gene>
<proteinExistence type="predicted"/>
<dbReference type="OrthoDB" id="7448201at2759"/>
<dbReference type="AlphaFoldDB" id="A0A8X6FFH7"/>
<evidence type="ECO:0000313" key="1">
    <source>
        <dbReference type="EMBL" id="GFQ78207.1"/>
    </source>
</evidence>
<evidence type="ECO:0000313" key="2">
    <source>
        <dbReference type="Proteomes" id="UP000887116"/>
    </source>
</evidence>
<accession>A0A8X6FFH7</accession>
<dbReference type="Proteomes" id="UP000887116">
    <property type="component" value="Unassembled WGS sequence"/>
</dbReference>
<organism evidence="1 2">
    <name type="scientific">Trichonephila clavata</name>
    <name type="common">Joro spider</name>
    <name type="synonym">Nephila clavata</name>
    <dbReference type="NCBI Taxonomy" id="2740835"/>
    <lineage>
        <taxon>Eukaryota</taxon>
        <taxon>Metazoa</taxon>
        <taxon>Ecdysozoa</taxon>
        <taxon>Arthropoda</taxon>
        <taxon>Chelicerata</taxon>
        <taxon>Arachnida</taxon>
        <taxon>Araneae</taxon>
        <taxon>Araneomorphae</taxon>
        <taxon>Entelegynae</taxon>
        <taxon>Araneoidea</taxon>
        <taxon>Nephilidae</taxon>
        <taxon>Trichonephila</taxon>
    </lineage>
</organism>
<reference evidence="1" key="1">
    <citation type="submission" date="2020-07" db="EMBL/GenBank/DDBJ databases">
        <title>Multicomponent nature underlies the extraordinary mechanical properties of spider dragline silk.</title>
        <authorList>
            <person name="Kono N."/>
            <person name="Nakamura H."/>
            <person name="Mori M."/>
            <person name="Yoshida Y."/>
            <person name="Ohtoshi R."/>
            <person name="Malay A.D."/>
            <person name="Moran D.A.P."/>
            <person name="Tomita M."/>
            <person name="Numata K."/>
            <person name="Arakawa K."/>
        </authorList>
    </citation>
    <scope>NUCLEOTIDE SEQUENCE</scope>
</reference>
<sequence length="107" mass="11939">MNATERIKNGVSISAAGAVEIIQVDDEIASILTLDCVGLDCVQSSFMKTHSEAASARFTAKFVFNPFGHKCDLCDRLWFLRSWNPAKEKHLPLLNNTFSEELVTDYV</sequence>